<accession>H5Y2V4</accession>
<dbReference type="EMBL" id="CM001441">
    <property type="protein sequence ID" value="EHQ88511.1"/>
    <property type="molecule type" value="Genomic_DNA"/>
</dbReference>
<gene>
    <name evidence="1" type="ORF">DesyoDRAFT_1353</name>
</gene>
<evidence type="ECO:0000313" key="1">
    <source>
        <dbReference type="EMBL" id="EHQ88511.1"/>
    </source>
</evidence>
<name>H5Y2V4_9FIRM</name>
<reference evidence="1 2" key="1">
    <citation type="submission" date="2011-11" db="EMBL/GenBank/DDBJ databases">
        <title>The Noncontiguous Finished genome of Desulfosporosinus youngiae DSM 17734.</title>
        <authorList>
            <consortium name="US DOE Joint Genome Institute (JGI-PGF)"/>
            <person name="Lucas S."/>
            <person name="Han J."/>
            <person name="Lapidus A."/>
            <person name="Cheng J.-F."/>
            <person name="Goodwin L."/>
            <person name="Pitluck S."/>
            <person name="Peters L."/>
            <person name="Ovchinnikova G."/>
            <person name="Lu M."/>
            <person name="Land M.L."/>
            <person name="Hauser L."/>
            <person name="Pester M."/>
            <person name="Spring S."/>
            <person name="Ollivier B."/>
            <person name="Rattei T."/>
            <person name="Klenk H.-P."/>
            <person name="Wagner M."/>
            <person name="Loy A."/>
            <person name="Woyke T.J."/>
        </authorList>
    </citation>
    <scope>NUCLEOTIDE SEQUENCE [LARGE SCALE GENOMIC DNA]</scope>
    <source>
        <strain evidence="1 2">DSM 17734</strain>
    </source>
</reference>
<protein>
    <recommendedName>
        <fullName evidence="3">DUF3231 family protein</fullName>
    </recommendedName>
</protein>
<dbReference type="Proteomes" id="UP000005104">
    <property type="component" value="Chromosome"/>
</dbReference>
<dbReference type="eggNOG" id="ENOG502Z85B">
    <property type="taxonomic scope" value="Bacteria"/>
</dbReference>
<dbReference type="InterPro" id="IPR021617">
    <property type="entry name" value="DUF3231"/>
</dbReference>
<dbReference type="HOGENOM" id="CLU_068841_0_0_9"/>
<sequence length="358" mass="41020">MNNLDQRNNGMTAEQVPLGYIQHNLTDIKPMASEIAHLWSSYLAENMSVCMLKYMVSKSNDIDIHNVLQLALDISSKRVRSMKDIYNSIHNPIPDGFSEKDVKVDVKGLFSDSFSLTYTRLMTKFIMQYYCISLSESARTDFRDFFSEAINTSQEVMVRATDVLLAKGLLNKSPCIEIPDKVSYVHEKNYYGSFFRGSDRPLNVIEVDNIYYIMELKIAMKTLKSGFSQVVESEKLRNYLIQGLNIADNQLKILGTFLEKENLPIPEDTNYQVTKSQESPFSDKLMMFHVTVTMAYVLTAYGYSLTNTSRKDLVTSLSRLIAEILDYCKDGMDLMIENGWLERVPEATNREKLQSPIH</sequence>
<dbReference type="RefSeq" id="WP_007781000.1">
    <property type="nucleotide sequence ID" value="NZ_CM001441.1"/>
</dbReference>
<evidence type="ECO:0008006" key="3">
    <source>
        <dbReference type="Google" id="ProtNLM"/>
    </source>
</evidence>
<dbReference type="STRING" id="768710.DesyoDRAFT_1353"/>
<keyword evidence="2" id="KW-1185">Reference proteome</keyword>
<dbReference type="OrthoDB" id="1675670at2"/>
<proteinExistence type="predicted"/>
<evidence type="ECO:0000313" key="2">
    <source>
        <dbReference type="Proteomes" id="UP000005104"/>
    </source>
</evidence>
<dbReference type="InterPro" id="IPR012347">
    <property type="entry name" value="Ferritin-like"/>
</dbReference>
<organism evidence="1 2">
    <name type="scientific">Desulfosporosinus youngiae DSM 17734</name>
    <dbReference type="NCBI Taxonomy" id="768710"/>
    <lineage>
        <taxon>Bacteria</taxon>
        <taxon>Bacillati</taxon>
        <taxon>Bacillota</taxon>
        <taxon>Clostridia</taxon>
        <taxon>Eubacteriales</taxon>
        <taxon>Desulfitobacteriaceae</taxon>
        <taxon>Desulfosporosinus</taxon>
    </lineage>
</organism>
<dbReference type="AlphaFoldDB" id="H5Y2V4"/>
<dbReference type="Pfam" id="PF11553">
    <property type="entry name" value="DUF3231"/>
    <property type="match status" value="2"/>
</dbReference>
<dbReference type="Gene3D" id="1.20.1260.10">
    <property type="match status" value="2"/>
</dbReference>